<dbReference type="AlphaFoldDB" id="A0A2K8L236"/>
<evidence type="ECO:0000259" key="4">
    <source>
        <dbReference type="Pfam" id="PF02737"/>
    </source>
</evidence>
<dbReference type="EMBL" id="CP018799">
    <property type="protein sequence ID" value="ATX80289.1"/>
    <property type="molecule type" value="Genomic_DNA"/>
</dbReference>
<dbReference type="SUPFAM" id="SSF51735">
    <property type="entry name" value="NAD(P)-binding Rossmann-fold domains"/>
    <property type="match status" value="1"/>
</dbReference>
<name>A0A2K8L236_MARES</name>
<accession>A0A2K8L236</accession>
<dbReference type="PANTHER" id="PTHR48075">
    <property type="entry name" value="3-HYDROXYACYL-COA DEHYDROGENASE FAMILY PROTEIN"/>
    <property type="match status" value="1"/>
</dbReference>
<dbReference type="InterPro" id="IPR022694">
    <property type="entry name" value="3-OHacyl-CoA_DH"/>
</dbReference>
<gene>
    <name evidence="5" type="ORF">Ga0123461_1877</name>
</gene>
<evidence type="ECO:0000313" key="5">
    <source>
        <dbReference type="EMBL" id="ATX80289.1"/>
    </source>
</evidence>
<organism evidence="5 6">
    <name type="scientific">Mariprofundus aestuarium</name>
    <dbReference type="NCBI Taxonomy" id="1921086"/>
    <lineage>
        <taxon>Bacteria</taxon>
        <taxon>Pseudomonadati</taxon>
        <taxon>Pseudomonadota</taxon>
        <taxon>Candidatius Mariprofundia</taxon>
        <taxon>Mariprofundales</taxon>
        <taxon>Mariprofundaceae</taxon>
        <taxon>Mariprofundus</taxon>
    </lineage>
</organism>
<dbReference type="InterPro" id="IPR006176">
    <property type="entry name" value="3-OHacyl-CoA_DH_NAD-bd"/>
</dbReference>
<dbReference type="OrthoDB" id="5289808at2"/>
<dbReference type="PANTHER" id="PTHR48075:SF5">
    <property type="entry name" value="3-HYDROXYBUTYRYL-COA DEHYDROGENASE"/>
    <property type="match status" value="1"/>
</dbReference>
<dbReference type="RefSeq" id="WP_100278077.1">
    <property type="nucleotide sequence ID" value="NZ_CP018799.1"/>
</dbReference>
<dbReference type="GO" id="GO:0070403">
    <property type="term" value="F:NAD+ binding"/>
    <property type="evidence" value="ECO:0007669"/>
    <property type="project" value="InterPro"/>
</dbReference>
<dbReference type="GO" id="GO:0008691">
    <property type="term" value="F:3-hydroxybutyryl-CoA dehydrogenase activity"/>
    <property type="evidence" value="ECO:0007669"/>
    <property type="project" value="UniProtKB-EC"/>
</dbReference>
<dbReference type="Proteomes" id="UP000231701">
    <property type="component" value="Chromosome"/>
</dbReference>
<sequence length="284" mass="31381">MKNHLVGIAGSGSMGKQLALLFASCGIPVVLWNHRVNLNFPSEFKRLLTIQSRLGYINKEQINAIIEGVRYTDDISLMAECDLIIEAVKEDKSVKLEVLKKIDSISANAKVIATNTSTLSITELASFSEKPCRFLGMHFFNPPLSMKLVEVVRGEMTSEESLSFALQLLDETNKQPVVLPETPGFVVNRLLFTMINEAVFMLAEGLSDARTIDSCMRLGANHPMGPLELADLIGLDVCLSILETLEEERGDGKYRPAPLLKKHVHAGKLGKKSGLGFYSYRKRA</sequence>
<evidence type="ECO:0000256" key="2">
    <source>
        <dbReference type="PIRSR" id="PIRSR000105-1"/>
    </source>
</evidence>
<dbReference type="InterPro" id="IPR008927">
    <property type="entry name" value="6-PGluconate_DH-like_C_sf"/>
</dbReference>
<evidence type="ECO:0000313" key="6">
    <source>
        <dbReference type="Proteomes" id="UP000231701"/>
    </source>
</evidence>
<dbReference type="InterPro" id="IPR036291">
    <property type="entry name" value="NAD(P)-bd_dom_sf"/>
</dbReference>
<keyword evidence="6" id="KW-1185">Reference proteome</keyword>
<evidence type="ECO:0000256" key="1">
    <source>
        <dbReference type="ARBA" id="ARBA00023002"/>
    </source>
</evidence>
<feature type="domain" description="3-hydroxyacyl-CoA dehydrogenase C-terminal" evidence="3">
    <location>
        <begin position="184"/>
        <end position="280"/>
    </location>
</feature>
<proteinExistence type="predicted"/>
<dbReference type="Pfam" id="PF02737">
    <property type="entry name" value="3HCDH_N"/>
    <property type="match status" value="1"/>
</dbReference>
<dbReference type="Pfam" id="PF00725">
    <property type="entry name" value="3HCDH"/>
    <property type="match status" value="1"/>
</dbReference>
<keyword evidence="1 5" id="KW-0560">Oxidoreductase</keyword>
<dbReference type="SUPFAM" id="SSF48179">
    <property type="entry name" value="6-phosphogluconate dehydrogenase C-terminal domain-like"/>
    <property type="match status" value="1"/>
</dbReference>
<dbReference type="GO" id="GO:0006631">
    <property type="term" value="P:fatty acid metabolic process"/>
    <property type="evidence" value="ECO:0007669"/>
    <property type="project" value="InterPro"/>
</dbReference>
<protein>
    <submittedName>
        <fullName evidence="5">3-hydroxybutyryl-CoA dehydrogenase</fullName>
        <ecNumber evidence="5">1.1.1.157</ecNumber>
    </submittedName>
</protein>
<dbReference type="InterPro" id="IPR013328">
    <property type="entry name" value="6PGD_dom2"/>
</dbReference>
<dbReference type="KEGG" id="maes:Ga0123461_1877"/>
<dbReference type="PIRSF" id="PIRSF000105">
    <property type="entry name" value="HCDH"/>
    <property type="match status" value="1"/>
</dbReference>
<dbReference type="Gene3D" id="1.10.1040.10">
    <property type="entry name" value="N-(1-d-carboxylethyl)-l-norvaline Dehydrogenase, domain 2"/>
    <property type="match status" value="1"/>
</dbReference>
<dbReference type="Gene3D" id="3.40.50.720">
    <property type="entry name" value="NAD(P)-binding Rossmann-like Domain"/>
    <property type="match status" value="1"/>
</dbReference>
<feature type="domain" description="3-hydroxyacyl-CoA dehydrogenase NAD binding" evidence="4">
    <location>
        <begin position="6"/>
        <end position="180"/>
    </location>
</feature>
<dbReference type="InterPro" id="IPR006108">
    <property type="entry name" value="3HC_DH_C"/>
</dbReference>
<evidence type="ECO:0000259" key="3">
    <source>
        <dbReference type="Pfam" id="PF00725"/>
    </source>
</evidence>
<reference evidence="5 6" key="1">
    <citation type="submission" date="2016-12" db="EMBL/GenBank/DDBJ databases">
        <title>Isolation and genomic insights into novel planktonic Zetaproteobacteria from stratified waters of the Chesapeake Bay.</title>
        <authorList>
            <person name="McAllister S.M."/>
            <person name="Kato S."/>
            <person name="Chan C.S."/>
            <person name="Chiu B.K."/>
            <person name="Field E.K."/>
        </authorList>
    </citation>
    <scope>NUCLEOTIDE SEQUENCE [LARGE SCALE GENOMIC DNA]</scope>
    <source>
        <strain evidence="5 6">CP-5</strain>
    </source>
</reference>
<feature type="site" description="Important for catalytic activity" evidence="2">
    <location>
        <position position="138"/>
    </location>
</feature>
<dbReference type="EC" id="1.1.1.157" evidence="5"/>